<gene>
    <name evidence="2" type="ORF">FRD01_11655</name>
</gene>
<dbReference type="KEGG" id="bbae:FRD01_11655"/>
<dbReference type="InterPro" id="IPR049874">
    <property type="entry name" value="ROK_cs"/>
</dbReference>
<dbReference type="Gene3D" id="3.30.420.40">
    <property type="match status" value="2"/>
</dbReference>
<organism evidence="2 3">
    <name type="scientific">Microvenator marinus</name>
    <dbReference type="NCBI Taxonomy" id="2600177"/>
    <lineage>
        <taxon>Bacteria</taxon>
        <taxon>Deltaproteobacteria</taxon>
        <taxon>Bradymonadales</taxon>
        <taxon>Microvenatoraceae</taxon>
        <taxon>Microvenator</taxon>
    </lineage>
</organism>
<dbReference type="SUPFAM" id="SSF53067">
    <property type="entry name" value="Actin-like ATPase domain"/>
    <property type="match status" value="1"/>
</dbReference>
<protein>
    <submittedName>
        <fullName evidence="2">ROK family protein</fullName>
    </submittedName>
</protein>
<sequence length="334" mass="35109">MRGARTLETFLRDFGRDHQRRRGPNREGTRVRVGVDVGGTHLRVEAFDDDWKSVERLKIRVRDDMSPAGVAGQIKSALEGFSGIESLGVGLAGQMSADGSMVYNAPNLGWRNVAFKAELSTLLGLGSDRLAVVNDLNAVLWGEYVAGAAKGATDVLAAWVGSGVGGAIIADGRLVIGAGGKAGELGHVKVVVGGRRCGCGQDGCVEAYAGGVHLEKQVYALAAEHGLPGFEDPNAIDLALVDSQYRDVAVWTELWEKNTSYLALAIANALTVLNPSLLLLGGGVLENLENFRDLTLRKVVPLVLDAAREDLRIAFGELGDGAGTLGAAALSLQP</sequence>
<dbReference type="InterPro" id="IPR000600">
    <property type="entry name" value="ROK"/>
</dbReference>
<comment type="similarity">
    <text evidence="1">Belongs to the ROK (NagC/XylR) family.</text>
</comment>
<dbReference type="PANTHER" id="PTHR18964">
    <property type="entry name" value="ROK (REPRESSOR, ORF, KINASE) FAMILY"/>
    <property type="match status" value="1"/>
</dbReference>
<dbReference type="Proteomes" id="UP000321595">
    <property type="component" value="Chromosome"/>
</dbReference>
<dbReference type="PROSITE" id="PS01125">
    <property type="entry name" value="ROK"/>
    <property type="match status" value="1"/>
</dbReference>
<evidence type="ECO:0000313" key="2">
    <source>
        <dbReference type="EMBL" id="QED27878.1"/>
    </source>
</evidence>
<evidence type="ECO:0000313" key="3">
    <source>
        <dbReference type="Proteomes" id="UP000321595"/>
    </source>
</evidence>
<name>A0A5B8XSP1_9DELT</name>
<dbReference type="EMBL" id="CP042467">
    <property type="protein sequence ID" value="QED27878.1"/>
    <property type="molecule type" value="Genomic_DNA"/>
</dbReference>
<dbReference type="InterPro" id="IPR043129">
    <property type="entry name" value="ATPase_NBD"/>
</dbReference>
<evidence type="ECO:0000256" key="1">
    <source>
        <dbReference type="ARBA" id="ARBA00006479"/>
    </source>
</evidence>
<accession>A0A5B8XSP1</accession>
<proteinExistence type="inferred from homology"/>
<keyword evidence="3" id="KW-1185">Reference proteome</keyword>
<dbReference type="PANTHER" id="PTHR18964:SF149">
    <property type="entry name" value="BIFUNCTIONAL UDP-N-ACETYLGLUCOSAMINE 2-EPIMERASE_N-ACETYLMANNOSAMINE KINASE"/>
    <property type="match status" value="1"/>
</dbReference>
<dbReference type="AlphaFoldDB" id="A0A5B8XSP1"/>
<dbReference type="OrthoDB" id="9810372at2"/>
<dbReference type="Pfam" id="PF00480">
    <property type="entry name" value="ROK"/>
    <property type="match status" value="1"/>
</dbReference>
<reference evidence="2 3" key="1">
    <citation type="submission" date="2019-08" db="EMBL/GenBank/DDBJ databases">
        <authorList>
            <person name="Liang Q."/>
        </authorList>
    </citation>
    <scope>NUCLEOTIDE SEQUENCE [LARGE SCALE GENOMIC DNA]</scope>
    <source>
        <strain evidence="2 3">V1718</strain>
    </source>
</reference>